<name>A0AA35ZSK0_LACSI</name>
<keyword evidence="2" id="KW-1185">Reference proteome</keyword>
<dbReference type="InterPro" id="IPR046348">
    <property type="entry name" value="SIS_dom_sf"/>
</dbReference>
<dbReference type="GO" id="GO:0006096">
    <property type="term" value="P:glycolytic process"/>
    <property type="evidence" value="ECO:0007669"/>
    <property type="project" value="InterPro"/>
</dbReference>
<evidence type="ECO:0000313" key="1">
    <source>
        <dbReference type="EMBL" id="CAI9298115.1"/>
    </source>
</evidence>
<gene>
    <name evidence="1" type="ORF">LSALG_LOCUS36891</name>
</gene>
<dbReference type="InterPro" id="IPR001672">
    <property type="entry name" value="G6P_Isomerase"/>
</dbReference>
<dbReference type="AlphaFoldDB" id="A0AA35ZSK0"/>
<dbReference type="EMBL" id="OX465084">
    <property type="protein sequence ID" value="CAI9298115.1"/>
    <property type="molecule type" value="Genomic_DNA"/>
</dbReference>
<protein>
    <submittedName>
        <fullName evidence="1">Uncharacterized protein</fullName>
    </submittedName>
</protein>
<proteinExistence type="predicted"/>
<dbReference type="GO" id="GO:0097367">
    <property type="term" value="F:carbohydrate derivative binding"/>
    <property type="evidence" value="ECO:0007669"/>
    <property type="project" value="InterPro"/>
</dbReference>
<dbReference type="GO" id="GO:0004347">
    <property type="term" value="F:glucose-6-phosphate isomerase activity"/>
    <property type="evidence" value="ECO:0007669"/>
    <property type="project" value="InterPro"/>
</dbReference>
<reference evidence="1" key="1">
    <citation type="submission" date="2023-04" db="EMBL/GenBank/DDBJ databases">
        <authorList>
            <person name="Vijverberg K."/>
            <person name="Xiong W."/>
            <person name="Schranz E."/>
        </authorList>
    </citation>
    <scope>NUCLEOTIDE SEQUENCE</scope>
</reference>
<accession>A0AA35ZSK0</accession>
<dbReference type="Proteomes" id="UP001177003">
    <property type="component" value="Chromosome 8"/>
</dbReference>
<evidence type="ECO:0000313" key="2">
    <source>
        <dbReference type="Proteomes" id="UP001177003"/>
    </source>
</evidence>
<organism evidence="1 2">
    <name type="scientific">Lactuca saligna</name>
    <name type="common">Willowleaf lettuce</name>
    <dbReference type="NCBI Taxonomy" id="75948"/>
    <lineage>
        <taxon>Eukaryota</taxon>
        <taxon>Viridiplantae</taxon>
        <taxon>Streptophyta</taxon>
        <taxon>Embryophyta</taxon>
        <taxon>Tracheophyta</taxon>
        <taxon>Spermatophyta</taxon>
        <taxon>Magnoliopsida</taxon>
        <taxon>eudicotyledons</taxon>
        <taxon>Gunneridae</taxon>
        <taxon>Pentapetalae</taxon>
        <taxon>asterids</taxon>
        <taxon>campanulids</taxon>
        <taxon>Asterales</taxon>
        <taxon>Asteraceae</taxon>
        <taxon>Cichorioideae</taxon>
        <taxon>Cichorieae</taxon>
        <taxon>Lactucinae</taxon>
        <taxon>Lactuca</taxon>
    </lineage>
</organism>
<dbReference type="GO" id="GO:0006094">
    <property type="term" value="P:gluconeogenesis"/>
    <property type="evidence" value="ECO:0007669"/>
    <property type="project" value="InterPro"/>
</dbReference>
<dbReference type="Gene3D" id="3.40.50.10490">
    <property type="entry name" value="Glucose-6-phosphate isomerase like protein, domain 1"/>
    <property type="match status" value="1"/>
</dbReference>
<sequence length="147" mass="16306">MVQKFFSFIYQISIPDNPDSLQTQEVLLLDEVDNRKKNFEFGTLDDGKKALDKNHAKQVGSAVENMLKTGRFVTQSTLDLKEKAGIGGSVLGPLFVHTALQTGQFLQLHIQKLVNKLEDANFAFSQNIDLVDVAKNITGLDPKTTLV</sequence>
<dbReference type="Pfam" id="PF00342">
    <property type="entry name" value="PGI"/>
    <property type="match status" value="1"/>
</dbReference>
<dbReference type="SUPFAM" id="SSF53697">
    <property type="entry name" value="SIS domain"/>
    <property type="match status" value="1"/>
</dbReference>